<dbReference type="PANTHER" id="PTHR30160:SF22">
    <property type="entry name" value="LIPOPOLYSACCHARIDE CORE BIOSYNTHESIS PROTEIN"/>
    <property type="match status" value="1"/>
</dbReference>
<evidence type="ECO:0000313" key="3">
    <source>
        <dbReference type="EMBL" id="OYQ45612.1"/>
    </source>
</evidence>
<sequence>MKSTVPHIAFFRISALGDIAMCVPAIKAVREKYPDLRISVISIAFAEPLFQEIPNCNFIAFDKKRDGSILGLWNLQRKLRALEITHFADFHQVFRSKLLRFFLTGSGIQTAAIDKARALKRKLTAGNGRFAIPSVFDRQLEVLQQLNFSIAFAALKPLQKRSIPEMFASSRVKIGIAPFAQHASKVYDLDLLKSVIQGVLERSAAEVILFGSKSELAVLQEIKADENRIRIAAGALSFRDELALISCLDVMLSMDSANGHLAALYGVPVVTLWGVTHPTAGFKPFLQTDDNQLTADLERFPKIPTSIYGNKYPEDYAHAIDSIAPEKVVERLLQFLS</sequence>
<dbReference type="GO" id="GO:0008713">
    <property type="term" value="F:ADP-heptose-lipopolysaccharide heptosyltransferase activity"/>
    <property type="evidence" value="ECO:0007669"/>
    <property type="project" value="TreeGrafter"/>
</dbReference>
<keyword evidence="2" id="KW-0808">Transferase</keyword>
<reference evidence="3 4" key="1">
    <citation type="submission" date="2017-07" db="EMBL/GenBank/DDBJ databases">
        <title>Flavobacterium cyanobacteriorum sp. nov., isolated from cyanobacterial aggregates in a eutrophic lake.</title>
        <authorList>
            <person name="Cai H."/>
        </authorList>
    </citation>
    <scope>NUCLEOTIDE SEQUENCE [LARGE SCALE GENOMIC DNA]</scope>
    <source>
        <strain evidence="3 4">TH167</strain>
    </source>
</reference>
<keyword evidence="1" id="KW-0328">Glycosyltransferase</keyword>
<organism evidence="3 4">
    <name type="scientific">Flavobacterium aurantiibacter</name>
    <dbReference type="NCBI Taxonomy" id="2023067"/>
    <lineage>
        <taxon>Bacteria</taxon>
        <taxon>Pseudomonadati</taxon>
        <taxon>Bacteroidota</taxon>
        <taxon>Flavobacteriia</taxon>
        <taxon>Flavobacteriales</taxon>
        <taxon>Flavobacteriaceae</taxon>
        <taxon>Flavobacterium</taxon>
    </lineage>
</organism>
<dbReference type="InterPro" id="IPR002201">
    <property type="entry name" value="Glyco_trans_9"/>
</dbReference>
<dbReference type="EMBL" id="NOXX01000178">
    <property type="protein sequence ID" value="OYQ45612.1"/>
    <property type="molecule type" value="Genomic_DNA"/>
</dbReference>
<protein>
    <recommendedName>
        <fullName evidence="5">ADP-heptose--LPS heptosyltransferase RfaF</fullName>
    </recommendedName>
</protein>
<evidence type="ECO:0000256" key="1">
    <source>
        <dbReference type="ARBA" id="ARBA00022676"/>
    </source>
</evidence>
<evidence type="ECO:0008006" key="5">
    <source>
        <dbReference type="Google" id="ProtNLM"/>
    </source>
</evidence>
<accession>A0A255ZW40</accession>
<dbReference type="Pfam" id="PF01075">
    <property type="entry name" value="Glyco_transf_9"/>
    <property type="match status" value="1"/>
</dbReference>
<evidence type="ECO:0000256" key="2">
    <source>
        <dbReference type="ARBA" id="ARBA00022679"/>
    </source>
</evidence>
<dbReference type="Proteomes" id="UP000216035">
    <property type="component" value="Unassembled WGS sequence"/>
</dbReference>
<keyword evidence="4" id="KW-1185">Reference proteome</keyword>
<dbReference type="AlphaFoldDB" id="A0A255ZW40"/>
<dbReference type="RefSeq" id="WP_094485797.1">
    <property type="nucleotide sequence ID" value="NZ_NOXX01000178.1"/>
</dbReference>
<proteinExistence type="predicted"/>
<dbReference type="PANTHER" id="PTHR30160">
    <property type="entry name" value="TETRAACYLDISACCHARIDE 4'-KINASE-RELATED"/>
    <property type="match status" value="1"/>
</dbReference>
<dbReference type="Gene3D" id="3.40.50.2000">
    <property type="entry name" value="Glycogen Phosphorylase B"/>
    <property type="match status" value="2"/>
</dbReference>
<dbReference type="OrthoDB" id="9768048at2"/>
<name>A0A255ZW40_9FLAO</name>
<gene>
    <name evidence="3" type="ORF">CHX27_05690</name>
</gene>
<dbReference type="InterPro" id="IPR051199">
    <property type="entry name" value="LPS_LOS_Heptosyltrfase"/>
</dbReference>
<dbReference type="GO" id="GO:0005829">
    <property type="term" value="C:cytosol"/>
    <property type="evidence" value="ECO:0007669"/>
    <property type="project" value="TreeGrafter"/>
</dbReference>
<dbReference type="SUPFAM" id="SSF53756">
    <property type="entry name" value="UDP-Glycosyltransferase/glycogen phosphorylase"/>
    <property type="match status" value="1"/>
</dbReference>
<dbReference type="CDD" id="cd03789">
    <property type="entry name" value="GT9_LPS_heptosyltransferase"/>
    <property type="match status" value="1"/>
</dbReference>
<comment type="caution">
    <text evidence="3">The sequence shown here is derived from an EMBL/GenBank/DDBJ whole genome shotgun (WGS) entry which is preliminary data.</text>
</comment>
<evidence type="ECO:0000313" key="4">
    <source>
        <dbReference type="Proteomes" id="UP000216035"/>
    </source>
</evidence>
<dbReference type="GO" id="GO:0009244">
    <property type="term" value="P:lipopolysaccharide core region biosynthetic process"/>
    <property type="evidence" value="ECO:0007669"/>
    <property type="project" value="TreeGrafter"/>
</dbReference>